<dbReference type="OrthoDB" id="2604232at2"/>
<dbReference type="AlphaFoldDB" id="A0A4S4BH96"/>
<dbReference type="Proteomes" id="UP000310636">
    <property type="component" value="Unassembled WGS sequence"/>
</dbReference>
<dbReference type="EMBL" id="SSOB01000047">
    <property type="protein sequence ID" value="THF73913.1"/>
    <property type="molecule type" value="Genomic_DNA"/>
</dbReference>
<protein>
    <submittedName>
        <fullName evidence="1">Uncharacterized protein</fullName>
    </submittedName>
</protein>
<name>A0A4S4BH96_9BACL</name>
<comment type="caution">
    <text evidence="1">The sequence shown here is derived from an EMBL/GenBank/DDBJ whole genome shotgun (WGS) entry which is preliminary data.</text>
</comment>
<reference evidence="1 2" key="1">
    <citation type="submission" date="2019-04" db="EMBL/GenBank/DDBJ databases">
        <title>Cohnella sp. nov. isolated from preserved vegetables.</title>
        <authorList>
            <person name="Lin S.-Y."/>
            <person name="Hung M.-H."/>
            <person name="Young C.-C."/>
        </authorList>
    </citation>
    <scope>NUCLEOTIDE SEQUENCE [LARGE SCALE GENOMIC DNA]</scope>
    <source>
        <strain evidence="1 2">CC-MHH1044</strain>
    </source>
</reference>
<evidence type="ECO:0000313" key="2">
    <source>
        <dbReference type="Proteomes" id="UP000310636"/>
    </source>
</evidence>
<organism evidence="1 2">
    <name type="scientific">Cohnella fermenti</name>
    <dbReference type="NCBI Taxonomy" id="2565925"/>
    <lineage>
        <taxon>Bacteria</taxon>
        <taxon>Bacillati</taxon>
        <taxon>Bacillota</taxon>
        <taxon>Bacilli</taxon>
        <taxon>Bacillales</taxon>
        <taxon>Paenibacillaceae</taxon>
        <taxon>Cohnella</taxon>
    </lineage>
</organism>
<gene>
    <name evidence="1" type="ORF">E6C55_26960</name>
</gene>
<evidence type="ECO:0000313" key="1">
    <source>
        <dbReference type="EMBL" id="THF73913.1"/>
    </source>
</evidence>
<proteinExistence type="predicted"/>
<keyword evidence="2" id="KW-1185">Reference proteome</keyword>
<sequence length="151" mass="16713">MTDIFNKILGVLLAFTLLAGAPLVINTMGKDLTMNRSVLNEMTNLIDKVTDKGTLTEDDMTDFYLGISSYGVTMDATVQRYIKVVNPDGAGGTYTTYMLSDQAVGSRWNKGDVIKVTVKAVDYTSSQRIQYRLLHLTPAKFDQTLSGMIRK</sequence>
<dbReference type="RefSeq" id="WP_136372946.1">
    <property type="nucleotide sequence ID" value="NZ_SSOB01000047.1"/>
</dbReference>
<accession>A0A4S4BH96</accession>